<keyword evidence="1" id="KW-0472">Membrane</keyword>
<feature type="transmembrane region" description="Helical" evidence="1">
    <location>
        <begin position="65"/>
        <end position="84"/>
    </location>
</feature>
<protein>
    <recommendedName>
        <fullName evidence="4">Mercuric transport protein MerT</fullName>
    </recommendedName>
</protein>
<evidence type="ECO:0000256" key="1">
    <source>
        <dbReference type="SAM" id="Phobius"/>
    </source>
</evidence>
<sequence>MTDFPAQVPLRRNLGVALLTLLASSGTLVCCVLPAVMVALGAGAALAGLVTAVPQLVWLSEHKAGVFGIASAMLAISGVLLWRARRLPCPADAALARACARLRTASAVLWWAATVCTVVGAMFAFVLPALA</sequence>
<keyword evidence="3" id="KW-1185">Reference proteome</keyword>
<proteinExistence type="predicted"/>
<evidence type="ECO:0000313" key="3">
    <source>
        <dbReference type="Proteomes" id="UP001321580"/>
    </source>
</evidence>
<keyword evidence="1" id="KW-0812">Transmembrane</keyword>
<feature type="transmembrane region" description="Helical" evidence="1">
    <location>
        <begin position="105"/>
        <end position="130"/>
    </location>
</feature>
<keyword evidence="1" id="KW-1133">Transmembrane helix</keyword>
<dbReference type="RefSeq" id="WP_283212525.1">
    <property type="nucleotide sequence ID" value="NZ_JASGBI010000001.1"/>
</dbReference>
<accession>A0ABT6XGD9</accession>
<dbReference type="EMBL" id="JASGBI010000001">
    <property type="protein sequence ID" value="MDI9239119.1"/>
    <property type="molecule type" value="Genomic_DNA"/>
</dbReference>
<evidence type="ECO:0000313" key="2">
    <source>
        <dbReference type="EMBL" id="MDI9239119.1"/>
    </source>
</evidence>
<reference evidence="2 3" key="1">
    <citation type="submission" date="2023-05" db="EMBL/GenBank/DDBJ databases">
        <title>Lysobacter sp. strain LF1 Genome sequencing and assembly.</title>
        <authorList>
            <person name="Jung Y."/>
        </authorList>
    </citation>
    <scope>NUCLEOTIDE SEQUENCE [LARGE SCALE GENOMIC DNA]</scope>
    <source>
        <strain evidence="2 3">LF1</strain>
    </source>
</reference>
<comment type="caution">
    <text evidence="2">The sequence shown here is derived from an EMBL/GenBank/DDBJ whole genome shotgun (WGS) entry which is preliminary data.</text>
</comment>
<gene>
    <name evidence="2" type="ORF">QLQ15_09375</name>
</gene>
<dbReference type="Proteomes" id="UP001321580">
    <property type="component" value="Unassembled WGS sequence"/>
</dbReference>
<name>A0ABT6XGD9_9GAMM</name>
<organism evidence="2 3">
    <name type="scientific">Lysobacter stagni</name>
    <dbReference type="NCBI Taxonomy" id="3045172"/>
    <lineage>
        <taxon>Bacteria</taxon>
        <taxon>Pseudomonadati</taxon>
        <taxon>Pseudomonadota</taxon>
        <taxon>Gammaproteobacteria</taxon>
        <taxon>Lysobacterales</taxon>
        <taxon>Lysobacteraceae</taxon>
        <taxon>Lysobacter</taxon>
    </lineage>
</organism>
<evidence type="ECO:0008006" key="4">
    <source>
        <dbReference type="Google" id="ProtNLM"/>
    </source>
</evidence>